<evidence type="ECO:0000256" key="7">
    <source>
        <dbReference type="SAM" id="MobiDB-lite"/>
    </source>
</evidence>
<dbReference type="AlphaFoldDB" id="A0A5B9W0Z7"/>
<evidence type="ECO:0000259" key="8">
    <source>
        <dbReference type="SMART" id="SM00876"/>
    </source>
</evidence>
<dbReference type="EMBL" id="CP042997">
    <property type="protein sequence ID" value="QEH34322.1"/>
    <property type="molecule type" value="Genomic_DNA"/>
</dbReference>
<feature type="region of interest" description="Disordered" evidence="7">
    <location>
        <begin position="400"/>
        <end position="424"/>
    </location>
</feature>
<evidence type="ECO:0000256" key="5">
    <source>
        <dbReference type="ARBA" id="ARBA00023004"/>
    </source>
</evidence>
<evidence type="ECO:0000256" key="6">
    <source>
        <dbReference type="ARBA" id="ARBA00023014"/>
    </source>
</evidence>
<dbReference type="GO" id="GO:0046872">
    <property type="term" value="F:metal ion binding"/>
    <property type="evidence" value="ECO:0007669"/>
    <property type="project" value="UniProtKB-KW"/>
</dbReference>
<dbReference type="Proteomes" id="UP000324233">
    <property type="component" value="Chromosome"/>
</dbReference>
<dbReference type="Gene3D" id="3.20.20.70">
    <property type="entry name" value="Aldolase class I"/>
    <property type="match status" value="1"/>
</dbReference>
<evidence type="ECO:0000256" key="3">
    <source>
        <dbReference type="ARBA" id="ARBA00022691"/>
    </source>
</evidence>
<dbReference type="SUPFAM" id="SSF102114">
    <property type="entry name" value="Radical SAM enzymes"/>
    <property type="match status" value="1"/>
</dbReference>
<dbReference type="InterPro" id="IPR034428">
    <property type="entry name" value="ThiH/NoCL/HydG-like"/>
</dbReference>
<dbReference type="PANTHER" id="PTHR43583">
    <property type="entry name" value="2-IMINOACETATE SYNTHASE"/>
    <property type="match status" value="1"/>
</dbReference>
<evidence type="ECO:0000256" key="1">
    <source>
        <dbReference type="ARBA" id="ARBA00001966"/>
    </source>
</evidence>
<dbReference type="InterPro" id="IPR010722">
    <property type="entry name" value="BATS_dom"/>
</dbReference>
<keyword evidence="10" id="KW-1185">Reference proteome</keyword>
<dbReference type="SFLD" id="SFLDG01081">
    <property type="entry name" value="cleavage_of_the_Ca-Cb_bond_in"/>
    <property type="match status" value="1"/>
</dbReference>
<evidence type="ECO:0000256" key="2">
    <source>
        <dbReference type="ARBA" id="ARBA00022485"/>
    </source>
</evidence>
<dbReference type="Pfam" id="PF04055">
    <property type="entry name" value="Radical_SAM"/>
    <property type="match status" value="1"/>
</dbReference>
<dbReference type="SMART" id="SM00876">
    <property type="entry name" value="BATS"/>
    <property type="match status" value="1"/>
</dbReference>
<protein>
    <submittedName>
        <fullName evidence="9">2-iminoacetate synthase</fullName>
        <ecNumber evidence="9">4.1.99.19</ecNumber>
    </submittedName>
</protein>
<dbReference type="InterPro" id="IPR058240">
    <property type="entry name" value="rSAM_sf"/>
</dbReference>
<dbReference type="EC" id="4.1.99.19" evidence="9"/>
<keyword evidence="2" id="KW-0004">4Fe-4S</keyword>
<organism evidence="9 10">
    <name type="scientific">Aquisphaera giovannonii</name>
    <dbReference type="NCBI Taxonomy" id="406548"/>
    <lineage>
        <taxon>Bacteria</taxon>
        <taxon>Pseudomonadati</taxon>
        <taxon>Planctomycetota</taxon>
        <taxon>Planctomycetia</taxon>
        <taxon>Isosphaerales</taxon>
        <taxon>Isosphaeraceae</taxon>
        <taxon>Aquisphaera</taxon>
    </lineage>
</organism>
<sequence length="451" mass="50356">MATRVDGDPALNGPTEEWIRRIGDHPEMRLRLLAEVTRVLGDASAVAAGERRTLAGKVERWRYQLLNHNAGHLDEHQAELAGRLDLLARELEGVAPRPRRSFRQRLASTRDRDREERDLESCLDAARPIEDVERQAARATDLNFGSRASVARRILLYAPLYLSNHCINHCLYCGFRYSNPMERDHLDLPRALAESEILGRRGFRHILLVAGEHPGMVSVDYLAGMIAPLAGRGFRIGIEIAPQSTSGYRRLAEAGATSVTLYQETYDRARYAAYHPKGTKAWYDWRVEGPERAADAGLRRIGLGILLGLGGPVEELHALIAHGRYLLDRYPGLRLSLSLPRIHEAPQGFRPPHVVDNDTFIRFYCALRAAFPTANLVLSTREPAPLRDRLARACITQLSAGSSTSPGGYRGRAGDGTSRQQFPVFDPRTVDEVASHLESDGFRPIWEPDEA</sequence>
<dbReference type="InterPro" id="IPR007197">
    <property type="entry name" value="rSAM"/>
</dbReference>
<comment type="cofactor">
    <cofactor evidence="1">
        <name>[4Fe-4S] cluster</name>
        <dbReference type="ChEBI" id="CHEBI:49883"/>
    </cofactor>
</comment>
<dbReference type="PANTHER" id="PTHR43583:SF1">
    <property type="entry name" value="2-IMINOACETATE SYNTHASE"/>
    <property type="match status" value="1"/>
</dbReference>
<dbReference type="SFLD" id="SFLDS00029">
    <property type="entry name" value="Radical_SAM"/>
    <property type="match status" value="1"/>
</dbReference>
<feature type="domain" description="Biotin and thiamin synthesis-associated" evidence="8">
    <location>
        <begin position="338"/>
        <end position="444"/>
    </location>
</feature>
<proteinExistence type="predicted"/>
<keyword evidence="5" id="KW-0408">Iron</keyword>
<evidence type="ECO:0000256" key="4">
    <source>
        <dbReference type="ARBA" id="ARBA00022723"/>
    </source>
</evidence>
<keyword evidence="9" id="KW-0456">Lyase</keyword>
<evidence type="ECO:0000313" key="9">
    <source>
        <dbReference type="EMBL" id="QEH34322.1"/>
    </source>
</evidence>
<accession>A0A5B9W0Z7</accession>
<keyword evidence="6" id="KW-0411">Iron-sulfur</keyword>
<dbReference type="InterPro" id="IPR013785">
    <property type="entry name" value="Aldolase_TIM"/>
</dbReference>
<name>A0A5B9W0Z7_9BACT</name>
<evidence type="ECO:0000313" key="10">
    <source>
        <dbReference type="Proteomes" id="UP000324233"/>
    </source>
</evidence>
<dbReference type="GO" id="GO:0051539">
    <property type="term" value="F:4 iron, 4 sulfur cluster binding"/>
    <property type="evidence" value="ECO:0007669"/>
    <property type="project" value="UniProtKB-KW"/>
</dbReference>
<dbReference type="Pfam" id="PF06968">
    <property type="entry name" value="BATS"/>
    <property type="match status" value="1"/>
</dbReference>
<keyword evidence="3" id="KW-0949">S-adenosyl-L-methionine</keyword>
<dbReference type="KEGG" id="agv:OJF2_28580"/>
<reference evidence="9 10" key="1">
    <citation type="submission" date="2019-08" db="EMBL/GenBank/DDBJ databases">
        <title>Deep-cultivation of Planctomycetes and their phenomic and genomic characterization uncovers novel biology.</title>
        <authorList>
            <person name="Wiegand S."/>
            <person name="Jogler M."/>
            <person name="Boedeker C."/>
            <person name="Pinto D."/>
            <person name="Vollmers J."/>
            <person name="Rivas-Marin E."/>
            <person name="Kohn T."/>
            <person name="Peeters S.H."/>
            <person name="Heuer A."/>
            <person name="Rast P."/>
            <person name="Oberbeckmann S."/>
            <person name="Bunk B."/>
            <person name="Jeske O."/>
            <person name="Meyerdierks A."/>
            <person name="Storesund J.E."/>
            <person name="Kallscheuer N."/>
            <person name="Luecker S."/>
            <person name="Lage O.M."/>
            <person name="Pohl T."/>
            <person name="Merkel B.J."/>
            <person name="Hornburger P."/>
            <person name="Mueller R.-W."/>
            <person name="Bruemmer F."/>
            <person name="Labrenz M."/>
            <person name="Spormann A.M."/>
            <person name="Op den Camp H."/>
            <person name="Overmann J."/>
            <person name="Amann R."/>
            <person name="Jetten M.S.M."/>
            <person name="Mascher T."/>
            <person name="Medema M.H."/>
            <person name="Devos D.P."/>
            <person name="Kaster A.-K."/>
            <person name="Ovreas L."/>
            <person name="Rohde M."/>
            <person name="Galperin M.Y."/>
            <person name="Jogler C."/>
        </authorList>
    </citation>
    <scope>NUCLEOTIDE SEQUENCE [LARGE SCALE GENOMIC DNA]</scope>
    <source>
        <strain evidence="9 10">OJF2</strain>
    </source>
</reference>
<gene>
    <name evidence="9" type="primary">thiH</name>
    <name evidence="9" type="ORF">OJF2_28580</name>
</gene>
<dbReference type="GO" id="GO:0036355">
    <property type="term" value="F:2-iminoacetate synthase activity"/>
    <property type="evidence" value="ECO:0007669"/>
    <property type="project" value="UniProtKB-EC"/>
</dbReference>
<keyword evidence="4" id="KW-0479">Metal-binding</keyword>
<dbReference type="SFLD" id="SFLDG01060">
    <property type="entry name" value="BATS_domain_containing"/>
    <property type="match status" value="1"/>
</dbReference>